<sequence>MNEAPSREIGKFLRVVAPLCNKKDDLFLSVSLTDQRSSEPMISPPKSTALLLSHTLSPQCVCVCVCELKVGFISTFFITKSKNKTN</sequence>
<gene>
    <name evidence="1" type="ORF">LOK49_LG04G00821</name>
</gene>
<dbReference type="EMBL" id="CM045759">
    <property type="protein sequence ID" value="KAI8019767.1"/>
    <property type="molecule type" value="Genomic_DNA"/>
</dbReference>
<keyword evidence="2" id="KW-1185">Reference proteome</keyword>
<protein>
    <submittedName>
        <fullName evidence="1">Uncharacterized protein</fullName>
    </submittedName>
</protein>
<comment type="caution">
    <text evidence="1">The sequence shown here is derived from an EMBL/GenBank/DDBJ whole genome shotgun (WGS) entry which is preliminary data.</text>
</comment>
<reference evidence="1 2" key="1">
    <citation type="journal article" date="2022" name="Plant J.">
        <title>Chromosome-level genome of Camellia lanceoleosa provides a valuable resource for understanding genome evolution and self-incompatibility.</title>
        <authorList>
            <person name="Gong W."/>
            <person name="Xiao S."/>
            <person name="Wang L."/>
            <person name="Liao Z."/>
            <person name="Chang Y."/>
            <person name="Mo W."/>
            <person name="Hu G."/>
            <person name="Li W."/>
            <person name="Zhao G."/>
            <person name="Zhu H."/>
            <person name="Hu X."/>
            <person name="Ji K."/>
            <person name="Xiang X."/>
            <person name="Song Q."/>
            <person name="Yuan D."/>
            <person name="Jin S."/>
            <person name="Zhang L."/>
        </authorList>
    </citation>
    <scope>NUCLEOTIDE SEQUENCE [LARGE SCALE GENOMIC DNA]</scope>
    <source>
        <strain evidence="1">SQ_2022a</strain>
    </source>
</reference>
<name>A0ACC0I4W6_9ERIC</name>
<evidence type="ECO:0000313" key="2">
    <source>
        <dbReference type="Proteomes" id="UP001060215"/>
    </source>
</evidence>
<evidence type="ECO:0000313" key="1">
    <source>
        <dbReference type="EMBL" id="KAI8019767.1"/>
    </source>
</evidence>
<dbReference type="Proteomes" id="UP001060215">
    <property type="component" value="Chromosome 2"/>
</dbReference>
<proteinExistence type="predicted"/>
<accession>A0ACC0I4W6</accession>
<organism evidence="1 2">
    <name type="scientific">Camellia lanceoleosa</name>
    <dbReference type="NCBI Taxonomy" id="1840588"/>
    <lineage>
        <taxon>Eukaryota</taxon>
        <taxon>Viridiplantae</taxon>
        <taxon>Streptophyta</taxon>
        <taxon>Embryophyta</taxon>
        <taxon>Tracheophyta</taxon>
        <taxon>Spermatophyta</taxon>
        <taxon>Magnoliopsida</taxon>
        <taxon>eudicotyledons</taxon>
        <taxon>Gunneridae</taxon>
        <taxon>Pentapetalae</taxon>
        <taxon>asterids</taxon>
        <taxon>Ericales</taxon>
        <taxon>Theaceae</taxon>
        <taxon>Camellia</taxon>
    </lineage>
</organism>